<evidence type="ECO:0000256" key="1">
    <source>
        <dbReference type="SAM" id="MobiDB-lite"/>
    </source>
</evidence>
<protein>
    <submittedName>
        <fullName evidence="2">Uncharacterized protein</fullName>
    </submittedName>
</protein>
<proteinExistence type="predicted"/>
<feature type="compositionally biased region" description="Low complexity" evidence="1">
    <location>
        <begin position="22"/>
        <end position="48"/>
    </location>
</feature>
<evidence type="ECO:0000313" key="2">
    <source>
        <dbReference type="EMBL" id="AKV02545.1"/>
    </source>
</evidence>
<reference evidence="2 3" key="1">
    <citation type="submission" date="2015-08" db="EMBL/GenBank/DDBJ databases">
        <authorList>
            <person name="Babu N.S."/>
            <person name="Beckwith C.J."/>
            <person name="Beseler K.G."/>
            <person name="Brison A."/>
            <person name="Carone J.V."/>
            <person name="Caskin T.P."/>
            <person name="Diamond M."/>
            <person name="Durham M.E."/>
            <person name="Foxe J.M."/>
            <person name="Go M."/>
            <person name="Henderson B.A."/>
            <person name="Jones I.B."/>
            <person name="McGettigan J.A."/>
            <person name="Micheletti S.J."/>
            <person name="Nasrallah M.E."/>
            <person name="Ortiz D."/>
            <person name="Piller C.R."/>
            <person name="Privatt S.R."/>
            <person name="Schneider S.L."/>
            <person name="Sharp S."/>
            <person name="Smith T.C."/>
            <person name="Stanton J.D."/>
            <person name="Ullery H.E."/>
            <person name="Wilson R.J."/>
            <person name="Serrano M.G."/>
            <person name="Buck G."/>
            <person name="Lee V."/>
            <person name="Wang Y."/>
            <person name="Carvalho R."/>
            <person name="Voegtly L."/>
            <person name="Shi R."/>
            <person name="Duckworth R."/>
            <person name="Johnson A."/>
            <person name="Loviza R."/>
            <person name="Walstead R."/>
            <person name="Shah Z."/>
            <person name="Kiflezghi M."/>
            <person name="Wade K."/>
            <person name="Ball S.L."/>
            <person name="Bradley K.W."/>
            <person name="Asai D.J."/>
            <person name="Bowman C.A."/>
            <person name="Russell D.A."/>
            <person name="Pope W.H."/>
            <person name="Jacobs-Sera D."/>
            <person name="Hendrix R.W."/>
            <person name="Hatfull G.F."/>
        </authorList>
    </citation>
    <scope>NUCLEOTIDE SEQUENCE [LARGE SCALE GENOMIC DNA]</scope>
    <source>
        <strain evidence="2 3">DSM 27648</strain>
    </source>
</reference>
<feature type="region of interest" description="Disordered" evidence="1">
    <location>
        <begin position="20"/>
        <end position="163"/>
    </location>
</feature>
<dbReference type="EMBL" id="CP012333">
    <property type="protein sequence ID" value="AKV02545.1"/>
    <property type="molecule type" value="Genomic_DNA"/>
</dbReference>
<sequence length="163" mass="16698">MTLKKTYGVPRSVSVAHAVEVTGRGARGPRAGAATPAARRGAAGRAARSVGKEAEVRDEMPSERPRGGRKPAHGSGPATKRGDDKAAPRFGGASSGRRGFERSEDRGSNRGRRPGGETTREERPAFGGARSGGSGRTRTPGGAGTSSTGARGPAERAKGRRGR</sequence>
<feature type="compositionally biased region" description="Basic and acidic residues" evidence="1">
    <location>
        <begin position="98"/>
        <end position="124"/>
    </location>
</feature>
<dbReference type="KEGG" id="llu:AKJ09_09208"/>
<evidence type="ECO:0000313" key="3">
    <source>
        <dbReference type="Proteomes" id="UP000064967"/>
    </source>
</evidence>
<keyword evidence="3" id="KW-1185">Reference proteome</keyword>
<feature type="compositionally biased region" description="Basic and acidic residues" evidence="1">
    <location>
        <begin position="50"/>
        <end position="66"/>
    </location>
</feature>
<name>A0A0K1QAU7_9BACT</name>
<dbReference type="AlphaFoldDB" id="A0A0K1QAU7"/>
<feature type="compositionally biased region" description="Low complexity" evidence="1">
    <location>
        <begin position="136"/>
        <end position="152"/>
    </location>
</feature>
<dbReference type="STRING" id="1391654.AKJ09_09208"/>
<accession>A0A0K1QAU7</accession>
<organism evidence="2 3">
    <name type="scientific">Labilithrix luteola</name>
    <dbReference type="NCBI Taxonomy" id="1391654"/>
    <lineage>
        <taxon>Bacteria</taxon>
        <taxon>Pseudomonadati</taxon>
        <taxon>Myxococcota</taxon>
        <taxon>Polyangia</taxon>
        <taxon>Polyangiales</taxon>
        <taxon>Labilitrichaceae</taxon>
        <taxon>Labilithrix</taxon>
    </lineage>
</organism>
<gene>
    <name evidence="2" type="ORF">AKJ09_09208</name>
</gene>
<dbReference type="Proteomes" id="UP000064967">
    <property type="component" value="Chromosome"/>
</dbReference>